<dbReference type="Pfam" id="PF00646">
    <property type="entry name" value="F-box"/>
    <property type="match status" value="1"/>
</dbReference>
<protein>
    <recommendedName>
        <fullName evidence="1">F-box domain-containing protein</fullName>
    </recommendedName>
</protein>
<keyword evidence="3" id="KW-1185">Reference proteome</keyword>
<dbReference type="PANTHER" id="PTHR34591">
    <property type="entry name" value="OS03G0653100 PROTEIN-RELATED"/>
    <property type="match status" value="1"/>
</dbReference>
<dbReference type="InterPro" id="IPR001810">
    <property type="entry name" value="F-box_dom"/>
</dbReference>
<evidence type="ECO:0000313" key="2">
    <source>
        <dbReference type="EMBL" id="CAL4920170.1"/>
    </source>
</evidence>
<dbReference type="Gene3D" id="1.20.1280.50">
    <property type="match status" value="1"/>
</dbReference>
<dbReference type="AlphaFoldDB" id="A0ABC8X571"/>
<organism evidence="2 3">
    <name type="scientific">Urochloa decumbens</name>
    <dbReference type="NCBI Taxonomy" id="240449"/>
    <lineage>
        <taxon>Eukaryota</taxon>
        <taxon>Viridiplantae</taxon>
        <taxon>Streptophyta</taxon>
        <taxon>Embryophyta</taxon>
        <taxon>Tracheophyta</taxon>
        <taxon>Spermatophyta</taxon>
        <taxon>Magnoliopsida</taxon>
        <taxon>Liliopsida</taxon>
        <taxon>Poales</taxon>
        <taxon>Poaceae</taxon>
        <taxon>PACMAD clade</taxon>
        <taxon>Panicoideae</taxon>
        <taxon>Panicodae</taxon>
        <taxon>Paniceae</taxon>
        <taxon>Melinidinae</taxon>
        <taxon>Urochloa</taxon>
    </lineage>
</organism>
<dbReference type="InterPro" id="IPR036047">
    <property type="entry name" value="F-box-like_dom_sf"/>
</dbReference>
<evidence type="ECO:0000313" key="3">
    <source>
        <dbReference type="Proteomes" id="UP001497457"/>
    </source>
</evidence>
<dbReference type="Proteomes" id="UP001497457">
    <property type="component" value="Chromosome 13rd"/>
</dbReference>
<sequence>MEEQHQQQGNDDGLILPEDVLAEQILRRLAPRDLAVCRCVCAEWKVAVDGRRLLRADLLPLSVGGIFLNFEAHRYAEFLRPPSSCSSVSGDLTHVPCPDGSKVMDHCNGLVLLDGCVVANPATGWWAPLPPWPAGWPNSCQQVAHIVFDPAVSPHYSVFLVSYASLYGELQGDPAAEWPPSPYPFHVFSSTTGRWEERPFLRQGGAAGAIADVRFGGERTQHEYRCFAAYYSKKQALYVHCQNNFFLRISLSRDEYQVIKPPPGISVHSGSPVLGKSEKGPYLAAIFYPESCFKVWILDESDQHQSQWVLRHCNNHLGMMLPPCYLDKKVCGPWVLEDINYNEDRKQDAAMGLPFLQVETATPVVKHKSDCSSIFDEDNFTLDGSTTEDGTSSHGGSCYIDDFWVFGFHPYKEIVFLGSGYDRVVAYDLHSSKFQYLGNIHPTDFDVYYLYGPEGIDETFVYTPCKLEAYGHQGSAPLAA</sequence>
<gene>
    <name evidence="2" type="ORF">URODEC1_LOCUS20256</name>
</gene>
<dbReference type="SMART" id="SM00256">
    <property type="entry name" value="FBOX"/>
    <property type="match status" value="1"/>
</dbReference>
<proteinExistence type="predicted"/>
<name>A0ABC8X571_9POAL</name>
<feature type="domain" description="F-box" evidence="1">
    <location>
        <begin position="16"/>
        <end position="57"/>
    </location>
</feature>
<reference evidence="3" key="1">
    <citation type="submission" date="2024-06" db="EMBL/GenBank/DDBJ databases">
        <authorList>
            <person name="Ryan C."/>
        </authorList>
    </citation>
    <scope>NUCLEOTIDE SEQUENCE [LARGE SCALE GENOMIC DNA]</scope>
</reference>
<dbReference type="EMBL" id="OZ075123">
    <property type="protein sequence ID" value="CAL4920170.1"/>
    <property type="molecule type" value="Genomic_DNA"/>
</dbReference>
<evidence type="ECO:0000259" key="1">
    <source>
        <dbReference type="SMART" id="SM00256"/>
    </source>
</evidence>
<reference evidence="2 3" key="2">
    <citation type="submission" date="2024-10" db="EMBL/GenBank/DDBJ databases">
        <authorList>
            <person name="Ryan C."/>
        </authorList>
    </citation>
    <scope>NUCLEOTIDE SEQUENCE [LARGE SCALE GENOMIC DNA]</scope>
</reference>
<accession>A0ABC8X571</accession>
<dbReference type="SUPFAM" id="SSF81383">
    <property type="entry name" value="F-box domain"/>
    <property type="match status" value="1"/>
</dbReference>